<organism evidence="2 3">
    <name type="scientific">Nasonia vitripennis</name>
    <name type="common">Parasitic wasp</name>
    <dbReference type="NCBI Taxonomy" id="7425"/>
    <lineage>
        <taxon>Eukaryota</taxon>
        <taxon>Metazoa</taxon>
        <taxon>Ecdysozoa</taxon>
        <taxon>Arthropoda</taxon>
        <taxon>Hexapoda</taxon>
        <taxon>Insecta</taxon>
        <taxon>Pterygota</taxon>
        <taxon>Neoptera</taxon>
        <taxon>Endopterygota</taxon>
        <taxon>Hymenoptera</taxon>
        <taxon>Apocrita</taxon>
        <taxon>Proctotrupomorpha</taxon>
        <taxon>Chalcidoidea</taxon>
        <taxon>Pteromalidae</taxon>
        <taxon>Pteromalinae</taxon>
        <taxon>Nasonia</taxon>
    </lineage>
</organism>
<dbReference type="InParanoid" id="A0A7M7QN39"/>
<proteinExistence type="predicted"/>
<protein>
    <recommendedName>
        <fullName evidence="4">MORN repeat-containing protein</fullName>
    </recommendedName>
</protein>
<dbReference type="PANTHER" id="PTHR46917">
    <property type="entry name" value="MORN REPEAT-CONTAINING PROTEIN 2"/>
    <property type="match status" value="1"/>
</dbReference>
<name>A0A7M7QN39_NASVI</name>
<sequence length="175" mass="19673">MSKKSGKTSKLKNKGNKTATVPKILEDAIRRGEGKFSFANGDSYEGEYVIVNDMEIYRDGYGVYKTSDQDEYRAVWDRDRVASNLRIVYSNGAEYNGDLDENEAMSGEGSYVFPDGTVLRAKWQDNVPVADYSYTDPLGHVWLGETSQRNEQVCTCSYILEMCAIWGRINSIEGA</sequence>
<dbReference type="AlphaFoldDB" id="A0A7M7QN39"/>
<dbReference type="Pfam" id="PF02493">
    <property type="entry name" value="MORN"/>
    <property type="match status" value="3"/>
</dbReference>
<accession>A0A7M7QN39</accession>
<evidence type="ECO:0008006" key="4">
    <source>
        <dbReference type="Google" id="ProtNLM"/>
    </source>
</evidence>
<dbReference type="Gene3D" id="2.20.110.10">
    <property type="entry name" value="Histone H3 K4-specific methyltransferase SET7/9 N-terminal domain"/>
    <property type="match status" value="1"/>
</dbReference>
<keyword evidence="3" id="KW-1185">Reference proteome</keyword>
<dbReference type="InterPro" id="IPR003409">
    <property type="entry name" value="MORN"/>
</dbReference>
<evidence type="ECO:0000313" key="3">
    <source>
        <dbReference type="Proteomes" id="UP000002358"/>
    </source>
</evidence>
<evidence type="ECO:0000313" key="2">
    <source>
        <dbReference type="EnsemblMetazoa" id="XP_031788141"/>
    </source>
</evidence>
<dbReference type="SUPFAM" id="SSF82185">
    <property type="entry name" value="Histone H3 K4-specific methyltransferase SET7/9 N-terminal domain"/>
    <property type="match status" value="1"/>
</dbReference>
<gene>
    <name evidence="2" type="primary">103318014</name>
</gene>
<dbReference type="SMR" id="A0A7M7QN39"/>
<reference evidence="2" key="1">
    <citation type="submission" date="2021-01" db="UniProtKB">
        <authorList>
            <consortium name="EnsemblMetazoa"/>
        </authorList>
    </citation>
    <scope>IDENTIFICATION</scope>
</reference>
<dbReference type="EnsemblMetazoa" id="XM_031932281">
    <property type="protein sequence ID" value="XP_031788141"/>
    <property type="gene ID" value="LOC103318014"/>
</dbReference>
<dbReference type="PANTHER" id="PTHR46917:SF1">
    <property type="entry name" value="MORN REPEAT-CONTAINING PROTEIN 2"/>
    <property type="match status" value="1"/>
</dbReference>
<dbReference type="InterPro" id="IPR052849">
    <property type="entry name" value="MORN_repeat_protein"/>
</dbReference>
<dbReference type="OrthoDB" id="437960at2759"/>
<keyword evidence="1" id="KW-0677">Repeat</keyword>
<evidence type="ECO:0000256" key="1">
    <source>
        <dbReference type="ARBA" id="ARBA00022737"/>
    </source>
</evidence>
<dbReference type="Proteomes" id="UP000002358">
    <property type="component" value="Chromosome 5"/>
</dbReference>